<dbReference type="Proteomes" id="UP000502006">
    <property type="component" value="Chromosome"/>
</dbReference>
<gene>
    <name evidence="3" type="ORF">E4186_05110</name>
    <name evidence="4" type="ORF">E4188_02470</name>
    <name evidence="2" type="ORF">GWI30_04905</name>
    <name evidence="1" type="ORF">LZT28_03400</name>
</gene>
<dbReference type="RefSeq" id="WP_041205183.1">
    <property type="nucleotide sequence ID" value="NZ_AP022188.1"/>
</dbReference>
<reference evidence="1" key="3">
    <citation type="submission" date="2022-01" db="EMBL/GenBank/DDBJ databases">
        <title>Comparison of Fish pathogen Aeromonas spp.</title>
        <authorList>
            <person name="Dubey S."/>
            <person name="Sorum H."/>
            <person name="Munangandu H.M."/>
        </authorList>
    </citation>
    <scope>NUCLEOTIDE SEQUENCE</scope>
    <source>
        <strain evidence="1">SD/21-15</strain>
    </source>
</reference>
<dbReference type="Proteomes" id="UP000502657">
    <property type="component" value="Chromosome"/>
</dbReference>
<proteinExistence type="predicted"/>
<evidence type="ECO:0000313" key="7">
    <source>
        <dbReference type="Proteomes" id="UP000502657"/>
    </source>
</evidence>
<protein>
    <submittedName>
        <fullName evidence="2">NIPSNAP family protein</fullName>
    </submittedName>
</protein>
<dbReference type="EMBL" id="CP047962">
    <property type="protein sequence ID" value="QHQ50360.1"/>
    <property type="molecule type" value="Genomic_DNA"/>
</dbReference>
<accession>A0A6M4YP74</accession>
<dbReference type="InterPro" id="IPR011008">
    <property type="entry name" value="Dimeric_a/b-barrel"/>
</dbReference>
<dbReference type="EMBL" id="CP038444">
    <property type="protein sequence ID" value="QJT29651.1"/>
    <property type="molecule type" value="Genomic_DNA"/>
</dbReference>
<name>A0A6M4YP74_AERME</name>
<reference evidence="6 7" key="1">
    <citation type="submission" date="2019-03" db="EMBL/GenBank/DDBJ databases">
        <title>Novel transposon Tn6433 accelerates the dissemination of tet(E) in Aeromonas from aerobic biofilm under oxytetracycline stress.</title>
        <authorList>
            <person name="Shi Y."/>
            <person name="Tian Z."/>
            <person name="Zhang Y."/>
            <person name="Zhang H."/>
            <person name="Yang M."/>
        </authorList>
    </citation>
    <scope>NUCLEOTIDE SEQUENCE [LARGE SCALE GENOMIC DNA]</scope>
    <source>
        <strain evidence="4 7">R50-22</strain>
        <strain evidence="3 6">T5-8</strain>
    </source>
</reference>
<reference evidence="2 5" key="2">
    <citation type="submission" date="2020-01" db="EMBL/GenBank/DDBJ databases">
        <title>Complete genome of Aeromonas media MC64.</title>
        <authorList>
            <person name="Cao G."/>
            <person name="Fu J."/>
            <person name="Zhong C."/>
        </authorList>
    </citation>
    <scope>NUCLEOTIDE SEQUENCE [LARGE SCALE GENOMIC DNA]</scope>
    <source>
        <strain evidence="2 5">MC64</strain>
    </source>
</reference>
<dbReference type="EMBL" id="JAJVCY010000003">
    <property type="protein sequence ID" value="MCV3287308.1"/>
    <property type="molecule type" value="Genomic_DNA"/>
</dbReference>
<dbReference type="Gene3D" id="3.30.70.100">
    <property type="match status" value="1"/>
</dbReference>
<evidence type="ECO:0000313" key="2">
    <source>
        <dbReference type="EMBL" id="QHQ50360.1"/>
    </source>
</evidence>
<dbReference type="AlphaFoldDB" id="A0A6M4YP74"/>
<dbReference type="EMBL" id="CP038448">
    <property type="protein sequence ID" value="QJT37561.1"/>
    <property type="molecule type" value="Genomic_DNA"/>
</dbReference>
<dbReference type="Proteomes" id="UP000463871">
    <property type="component" value="Chromosome"/>
</dbReference>
<dbReference type="Proteomes" id="UP001208651">
    <property type="component" value="Unassembled WGS sequence"/>
</dbReference>
<organism evidence="2 5">
    <name type="scientific">Aeromonas media</name>
    <dbReference type="NCBI Taxonomy" id="651"/>
    <lineage>
        <taxon>Bacteria</taxon>
        <taxon>Pseudomonadati</taxon>
        <taxon>Pseudomonadota</taxon>
        <taxon>Gammaproteobacteria</taxon>
        <taxon>Aeromonadales</taxon>
        <taxon>Aeromonadaceae</taxon>
        <taxon>Aeromonas</taxon>
    </lineage>
</organism>
<sequence length="110" mass="12648">MKRVLEIRNYRLKAGSRAIFHALVAEQSLPLHREWGMDVVNHGPSLHDPDVYFLMRAYDDLEELNRSQAAFYATEAWRRGPREAIVELIESDANTVLWLPDVAIDALRGC</sequence>
<keyword evidence="7" id="KW-1185">Reference proteome</keyword>
<evidence type="ECO:0000313" key="6">
    <source>
        <dbReference type="Proteomes" id="UP000502006"/>
    </source>
</evidence>
<evidence type="ECO:0000313" key="1">
    <source>
        <dbReference type="EMBL" id="MCV3287308.1"/>
    </source>
</evidence>
<dbReference type="SUPFAM" id="SSF54909">
    <property type="entry name" value="Dimeric alpha+beta barrel"/>
    <property type="match status" value="1"/>
</dbReference>
<evidence type="ECO:0000313" key="3">
    <source>
        <dbReference type="EMBL" id="QJT29651.1"/>
    </source>
</evidence>
<dbReference type="GeneID" id="69412020"/>
<evidence type="ECO:0000313" key="5">
    <source>
        <dbReference type="Proteomes" id="UP000463871"/>
    </source>
</evidence>
<evidence type="ECO:0000313" key="4">
    <source>
        <dbReference type="EMBL" id="QJT37561.1"/>
    </source>
</evidence>